<protein>
    <recommendedName>
        <fullName evidence="3">DUF4248 domain-containing protein</fullName>
    </recommendedName>
</protein>
<name>F3QYR9_9BACT</name>
<comment type="caution">
    <text evidence="1">The sequence shown here is derived from an EMBL/GenBank/DDBJ whole genome shotgun (WGS) entry which is preliminary data.</text>
</comment>
<dbReference type="EMBL" id="AFBR01000094">
    <property type="protein sequence ID" value="EGG50338.1"/>
    <property type="molecule type" value="Genomic_DNA"/>
</dbReference>
<proteinExistence type="predicted"/>
<evidence type="ECO:0008006" key="3">
    <source>
        <dbReference type="Google" id="ProtNLM"/>
    </source>
</evidence>
<sequence>MKYIRPPKPDFTTILLTNKYKCIMKKNLYDVTRLATLYFPDSTERNARRRLFKVLRAERDLWARLTALHFGVWQRSFTPRQYEMVIDILGKPEETDDDFREWPHE</sequence>
<organism evidence="1 2">
    <name type="scientific">Paraprevotella xylaniphila YIT 11841</name>
    <dbReference type="NCBI Taxonomy" id="762982"/>
    <lineage>
        <taxon>Bacteria</taxon>
        <taxon>Pseudomonadati</taxon>
        <taxon>Bacteroidota</taxon>
        <taxon>Bacteroidia</taxon>
        <taxon>Bacteroidales</taxon>
        <taxon>Prevotellaceae</taxon>
        <taxon>Paraprevotella</taxon>
    </lineage>
</organism>
<dbReference type="Pfam" id="PF14053">
    <property type="entry name" value="DUF4248"/>
    <property type="match status" value="1"/>
</dbReference>
<reference evidence="1 2" key="1">
    <citation type="submission" date="2011-02" db="EMBL/GenBank/DDBJ databases">
        <authorList>
            <person name="Weinstock G."/>
            <person name="Sodergren E."/>
            <person name="Clifton S."/>
            <person name="Fulton L."/>
            <person name="Fulton B."/>
            <person name="Courtney L."/>
            <person name="Fronick C."/>
            <person name="Harrison M."/>
            <person name="Strong C."/>
            <person name="Farmer C."/>
            <person name="Delahaunty K."/>
            <person name="Markovic C."/>
            <person name="Hall O."/>
            <person name="Minx P."/>
            <person name="Tomlinson C."/>
            <person name="Mitreva M."/>
            <person name="Hou S."/>
            <person name="Chen J."/>
            <person name="Wollam A."/>
            <person name="Pepin K.H."/>
            <person name="Johnson M."/>
            <person name="Bhonagiri V."/>
            <person name="Zhang X."/>
            <person name="Suruliraj S."/>
            <person name="Warren W."/>
            <person name="Chinwalla A."/>
            <person name="Mardis E.R."/>
            <person name="Wilson R.K."/>
        </authorList>
    </citation>
    <scope>NUCLEOTIDE SEQUENCE [LARGE SCALE GENOMIC DNA]</scope>
    <source>
        <strain evidence="1 2">YIT 11841</strain>
    </source>
</reference>
<dbReference type="AlphaFoldDB" id="F3QYR9"/>
<dbReference type="Proteomes" id="UP000005546">
    <property type="component" value="Unassembled WGS sequence"/>
</dbReference>
<gene>
    <name evidence="1" type="ORF">HMPREF9442_03363</name>
</gene>
<keyword evidence="2" id="KW-1185">Reference proteome</keyword>
<accession>F3QYR9</accession>
<evidence type="ECO:0000313" key="2">
    <source>
        <dbReference type="Proteomes" id="UP000005546"/>
    </source>
</evidence>
<dbReference type="InterPro" id="IPR025342">
    <property type="entry name" value="DUF4248"/>
</dbReference>
<dbReference type="STRING" id="762982.HMPREF9442_03363"/>
<evidence type="ECO:0000313" key="1">
    <source>
        <dbReference type="EMBL" id="EGG50338.1"/>
    </source>
</evidence>
<dbReference type="HOGENOM" id="CLU_152545_1_0_10"/>